<keyword evidence="2" id="KW-1185">Reference proteome</keyword>
<dbReference type="RefSeq" id="WP_109193302.1">
    <property type="nucleotide sequence ID" value="NZ_CP029255.1"/>
</dbReference>
<sequence length="67" mass="7576">MEAELLLFSPILMIKNMVNGKTGIVPLTSGMDDEMREISKDPDVQQKLKFSFVGPKNTVKKMTFIFP</sequence>
<dbReference type="Proteomes" id="UP000245250">
    <property type="component" value="Chromosome"/>
</dbReference>
<accession>A0A2S1YP30</accession>
<protein>
    <submittedName>
        <fullName evidence="1">Uncharacterized protein</fullName>
    </submittedName>
</protein>
<gene>
    <name evidence="1" type="ORF">HYN56_17195</name>
</gene>
<evidence type="ECO:0000313" key="2">
    <source>
        <dbReference type="Proteomes" id="UP000245250"/>
    </source>
</evidence>
<reference evidence="1 2" key="1">
    <citation type="submission" date="2018-05" db="EMBL/GenBank/DDBJ databases">
        <title>Genome sequencing of Flavobacterium sp. HYN0056.</title>
        <authorList>
            <person name="Yi H."/>
            <person name="Baek C."/>
        </authorList>
    </citation>
    <scope>NUCLEOTIDE SEQUENCE [LARGE SCALE GENOMIC DNA]</scope>
    <source>
        <strain evidence="1 2">HYN0056</strain>
    </source>
</reference>
<name>A0A2S1YP30_9FLAO</name>
<dbReference type="OrthoDB" id="9858758at2"/>
<dbReference type="KEGG" id="fcr:HYN56_17195"/>
<dbReference type="EMBL" id="CP029255">
    <property type="protein sequence ID" value="AWK05870.1"/>
    <property type="molecule type" value="Genomic_DNA"/>
</dbReference>
<proteinExistence type="predicted"/>
<dbReference type="AlphaFoldDB" id="A0A2S1YP30"/>
<organism evidence="1 2">
    <name type="scientific">Flavobacterium crocinum</name>
    <dbReference type="NCBI Taxonomy" id="2183896"/>
    <lineage>
        <taxon>Bacteria</taxon>
        <taxon>Pseudomonadati</taxon>
        <taxon>Bacteroidota</taxon>
        <taxon>Flavobacteriia</taxon>
        <taxon>Flavobacteriales</taxon>
        <taxon>Flavobacteriaceae</taxon>
        <taxon>Flavobacterium</taxon>
    </lineage>
</organism>
<evidence type="ECO:0000313" key="1">
    <source>
        <dbReference type="EMBL" id="AWK05870.1"/>
    </source>
</evidence>